<evidence type="ECO:0000313" key="3">
    <source>
        <dbReference type="Proteomes" id="UP000580861"/>
    </source>
</evidence>
<keyword evidence="3" id="KW-1185">Reference proteome</keyword>
<dbReference type="RefSeq" id="WP_184901880.1">
    <property type="nucleotide sequence ID" value="NZ_JACHMX010000001.1"/>
</dbReference>
<sequence length="859" mass="94258">MDEDLGPHLAALANAVVAFVETNESGPLLDAATATAAVTVAAAAEAGARDDLATSWAVVAMFHSCRQEVEAYEATASAPLDSAWLLLVLSAAASDQVPDQLRQLAYAVAEAVTIERQARAAMRAVTKAIFQDDLAILDASMATLIIAADDAELPPRTWLRCQNKLASSYWHRFDVTHDPLDLDRALAINELVIADADGRDRAEAEIARVSLLLERFRITGAAEDLVRLEGLCATSAEGAAPLDHFTRELVIVLRNARLEQFETTSNPAWLDAAIDLGERAVRNSRDAESPVLLAAHAQAYVTRHELTRNAEDLDKAIEYYRYSHAEAVDPPLAFSVAVALWDLLSQRSRIRPSKEDRDELIDLSLKLTPSFNGDLRTELEHRRSRLLWDRFNETLSPEDLNAAIQAARAPADRPDVRLASGDLSNLCYMLQVQYRRTNNLGDIDDAVTYGRRATHLPHGDSAAEARHLSNLFGALALRADAGREAGASRETRSLLDEAVRVAERATHLFAPDDPNGVSHRNNLAVALWGRFQAGGAPEDLDRSIEHAQLSLATNPSEEASSSLGPTLLAALTIRFDRMRDTATLDQITELINRGVSPAPTWLNALGKLLELMNRLIDDALPIEDMEFDAARLTKYSQIRDELLPVYEQCAVFMSFELVDTGAQTRNLELVEDAIGILDHAMSLADEPRSAILIGTRGEFLIRRWQLTLARADLDDAIASLIRAADLASADHNRTSVMAALHRRSAATALIRRFRRRRNAADLDEAEQQLLLAEPVLAKHEPDAHAELTSTLASVRATREHPPHLIIHSDVGEAGREDLTSPYATANVQAWNRGEPRKSGLTWVQTDDTERGVQPSEPAP</sequence>
<gene>
    <name evidence="2" type="ORF">HDA45_006548</name>
</gene>
<proteinExistence type="predicted"/>
<organism evidence="2 3">
    <name type="scientific">Amycolatopsis umgeniensis</name>
    <dbReference type="NCBI Taxonomy" id="336628"/>
    <lineage>
        <taxon>Bacteria</taxon>
        <taxon>Bacillati</taxon>
        <taxon>Actinomycetota</taxon>
        <taxon>Actinomycetes</taxon>
        <taxon>Pseudonocardiales</taxon>
        <taxon>Pseudonocardiaceae</taxon>
        <taxon>Amycolatopsis</taxon>
    </lineage>
</organism>
<name>A0A841BC30_9PSEU</name>
<protein>
    <submittedName>
        <fullName evidence="2">Tetratricopeptide (TPR) repeat protein</fullName>
    </submittedName>
</protein>
<dbReference type="Proteomes" id="UP000580861">
    <property type="component" value="Unassembled WGS sequence"/>
</dbReference>
<reference evidence="2 3" key="1">
    <citation type="submission" date="2020-08" db="EMBL/GenBank/DDBJ databases">
        <title>Sequencing the genomes of 1000 actinobacteria strains.</title>
        <authorList>
            <person name="Klenk H.-P."/>
        </authorList>
    </citation>
    <scope>NUCLEOTIDE SEQUENCE [LARGE SCALE GENOMIC DNA]</scope>
    <source>
        <strain evidence="2 3">DSM 45272</strain>
    </source>
</reference>
<dbReference type="AlphaFoldDB" id="A0A841BC30"/>
<comment type="caution">
    <text evidence="2">The sequence shown here is derived from an EMBL/GenBank/DDBJ whole genome shotgun (WGS) entry which is preliminary data.</text>
</comment>
<feature type="region of interest" description="Disordered" evidence="1">
    <location>
        <begin position="831"/>
        <end position="859"/>
    </location>
</feature>
<evidence type="ECO:0000313" key="2">
    <source>
        <dbReference type="EMBL" id="MBB5856461.1"/>
    </source>
</evidence>
<dbReference type="EMBL" id="JACHMX010000001">
    <property type="protein sequence ID" value="MBB5856461.1"/>
    <property type="molecule type" value="Genomic_DNA"/>
</dbReference>
<evidence type="ECO:0000256" key="1">
    <source>
        <dbReference type="SAM" id="MobiDB-lite"/>
    </source>
</evidence>
<accession>A0A841BC30</accession>